<organism evidence="1 2">
    <name type="scientific">Pseudomonas turukhanskensis</name>
    <dbReference type="NCBI Taxonomy" id="1806536"/>
    <lineage>
        <taxon>Bacteria</taxon>
        <taxon>Pseudomonadati</taxon>
        <taxon>Pseudomonadota</taxon>
        <taxon>Gammaproteobacteria</taxon>
        <taxon>Pseudomonadales</taxon>
        <taxon>Pseudomonadaceae</taxon>
        <taxon>Pseudomonas</taxon>
    </lineage>
</organism>
<dbReference type="InterPro" id="IPR045508">
    <property type="entry name" value="DUF6482"/>
</dbReference>
<dbReference type="EMBL" id="BSFN01000003">
    <property type="protein sequence ID" value="GLK88511.1"/>
    <property type="molecule type" value="Genomic_DNA"/>
</dbReference>
<dbReference type="Pfam" id="PF20090">
    <property type="entry name" value="DUF6482"/>
    <property type="match status" value="1"/>
</dbReference>
<proteinExistence type="predicted"/>
<dbReference type="AlphaFoldDB" id="A0A9W6NFD0"/>
<protein>
    <recommendedName>
        <fullName evidence="3">Metal ABC transporter ATPase</fullName>
    </recommendedName>
</protein>
<reference evidence="1" key="1">
    <citation type="journal article" date="2014" name="Int. J. Syst. Evol. Microbiol.">
        <title>Complete genome sequence of Corynebacterium casei LMG S-19264T (=DSM 44701T), isolated from a smear-ripened cheese.</title>
        <authorList>
            <consortium name="US DOE Joint Genome Institute (JGI-PGF)"/>
            <person name="Walter F."/>
            <person name="Albersmeier A."/>
            <person name="Kalinowski J."/>
            <person name="Ruckert C."/>
        </authorList>
    </citation>
    <scope>NUCLEOTIDE SEQUENCE</scope>
    <source>
        <strain evidence="1">VKM B-2935</strain>
    </source>
</reference>
<accession>A0A9W6NFD0</accession>
<dbReference type="Proteomes" id="UP001143328">
    <property type="component" value="Unassembled WGS sequence"/>
</dbReference>
<gene>
    <name evidence="1" type="ORF">GCM10017655_15730</name>
</gene>
<name>A0A9W6NFD0_9PSED</name>
<evidence type="ECO:0008006" key="3">
    <source>
        <dbReference type="Google" id="ProtNLM"/>
    </source>
</evidence>
<evidence type="ECO:0000313" key="2">
    <source>
        <dbReference type="Proteomes" id="UP001143328"/>
    </source>
</evidence>
<comment type="caution">
    <text evidence="1">The sequence shown here is derived from an EMBL/GenBank/DDBJ whole genome shotgun (WGS) entry which is preliminary data.</text>
</comment>
<sequence length="101" mass="11166">MNLQQLGAAAQAGSVEGLEVVSLEGGFYLLQARLASGLQLLRDEHGKVLHLRSTTQVRELLQAMPRVPCELIQHCVHDEMCGSREGPIAPLRLPLSLEQRW</sequence>
<reference evidence="1" key="2">
    <citation type="submission" date="2023-01" db="EMBL/GenBank/DDBJ databases">
        <authorList>
            <person name="Sun Q."/>
            <person name="Evtushenko L."/>
        </authorList>
    </citation>
    <scope>NUCLEOTIDE SEQUENCE</scope>
    <source>
        <strain evidence="1">VKM B-2935</strain>
    </source>
</reference>
<dbReference type="RefSeq" id="WP_271194721.1">
    <property type="nucleotide sequence ID" value="NZ_BSFN01000003.1"/>
</dbReference>
<keyword evidence="2" id="KW-1185">Reference proteome</keyword>
<evidence type="ECO:0000313" key="1">
    <source>
        <dbReference type="EMBL" id="GLK88511.1"/>
    </source>
</evidence>